<dbReference type="EMBL" id="CAWYQH010000114">
    <property type="protein sequence ID" value="CAK8690252.1"/>
    <property type="molecule type" value="Genomic_DNA"/>
</dbReference>
<keyword evidence="6" id="KW-1185">Reference proteome</keyword>
<evidence type="ECO:0000313" key="6">
    <source>
        <dbReference type="Proteomes" id="UP001642483"/>
    </source>
</evidence>
<feature type="compositionally biased region" description="Basic residues" evidence="4">
    <location>
        <begin position="405"/>
        <end position="419"/>
    </location>
</feature>
<protein>
    <recommendedName>
        <fullName evidence="2">Gametogenetin-binding protein 2</fullName>
    </recommendedName>
    <alternativeName>
        <fullName evidence="3">Protein ZNF403</fullName>
    </alternativeName>
</protein>
<feature type="region of interest" description="Disordered" evidence="4">
    <location>
        <begin position="405"/>
        <end position="443"/>
    </location>
</feature>
<gene>
    <name evidence="5" type="ORF">CVLEPA_LOCUS22883</name>
</gene>
<evidence type="ECO:0000256" key="3">
    <source>
        <dbReference type="ARBA" id="ARBA00031743"/>
    </source>
</evidence>
<dbReference type="InterPro" id="IPR026073">
    <property type="entry name" value="GGNBP2"/>
</dbReference>
<accession>A0ABP0GFP0</accession>
<sequence>MAQAEVDAIGFEKACLVGVIHENHYPKLKPLQMPLYIDDSLVMVMQFEDHVFKKSFLIDKPKTDYNDFAKKYHSLDREELEEACAIQDKDLFLSLPQLIGCVGCRRSVEHLFQQVKTLHNAVYESISVSSSGIMTISQSFIDNPKKLFHLFYCVRPKLYELLETLMNSKKNKRCIFHSLKMQKPNENKPTLPRWCHCSIMDVWDRMCPECHEEVATLQCDDILRTMDQYLEKHRFCIDCKSKVQKAFHILTGEVECKTEMGFCPAIYEGLTSCNTPKMKTTEPESTKPSKHIHICCERSYIVHMLTQADTEMIGTSKERHAKTIDIAQQEVCTCLALHLQQRLHRVWHQKLTYEQTWLTLLYLGIEAIRQNFEMYIEEKIGIGRMEALCEELEQAEKDKELKLQKKRMRRKRQKKKKEQKHIGVEENSQTLTQNDELSNSEPKKLLVPPNIPSCDSKFHLCLLDMLNNQRECNCSTDARSDEESSNELTKEEILEFERNRPQIDMQRIRLREQIRQDFENFCNMGSTNGSVQE</sequence>
<organism evidence="5 6">
    <name type="scientific">Clavelina lepadiformis</name>
    <name type="common">Light-bulb sea squirt</name>
    <name type="synonym">Ascidia lepadiformis</name>
    <dbReference type="NCBI Taxonomy" id="159417"/>
    <lineage>
        <taxon>Eukaryota</taxon>
        <taxon>Metazoa</taxon>
        <taxon>Chordata</taxon>
        <taxon>Tunicata</taxon>
        <taxon>Ascidiacea</taxon>
        <taxon>Aplousobranchia</taxon>
        <taxon>Clavelinidae</taxon>
        <taxon>Clavelina</taxon>
    </lineage>
</organism>
<dbReference type="PANTHER" id="PTHR13601:SF2">
    <property type="entry name" value="GAMETOGENETIN-BINDING PROTEIN 2"/>
    <property type="match status" value="1"/>
</dbReference>
<evidence type="ECO:0000313" key="5">
    <source>
        <dbReference type="EMBL" id="CAK8690252.1"/>
    </source>
</evidence>
<comment type="function">
    <text evidence="1">May be involved in spermatogenesis.</text>
</comment>
<reference evidence="5 6" key="1">
    <citation type="submission" date="2024-02" db="EMBL/GenBank/DDBJ databases">
        <authorList>
            <person name="Daric V."/>
            <person name="Darras S."/>
        </authorList>
    </citation>
    <scope>NUCLEOTIDE SEQUENCE [LARGE SCALE GENOMIC DNA]</scope>
</reference>
<evidence type="ECO:0000256" key="4">
    <source>
        <dbReference type="SAM" id="MobiDB-lite"/>
    </source>
</evidence>
<dbReference type="Proteomes" id="UP001642483">
    <property type="component" value="Unassembled WGS sequence"/>
</dbReference>
<name>A0ABP0GFP0_CLALP</name>
<evidence type="ECO:0000256" key="1">
    <source>
        <dbReference type="ARBA" id="ARBA00003056"/>
    </source>
</evidence>
<dbReference type="PANTHER" id="PTHR13601">
    <property type="entry name" value="GAMETOGENETIN-BINDING PROTEIN 2"/>
    <property type="match status" value="1"/>
</dbReference>
<comment type="caution">
    <text evidence="5">The sequence shown here is derived from an EMBL/GenBank/DDBJ whole genome shotgun (WGS) entry which is preliminary data.</text>
</comment>
<feature type="compositionally biased region" description="Polar residues" evidence="4">
    <location>
        <begin position="426"/>
        <end position="440"/>
    </location>
</feature>
<proteinExistence type="predicted"/>
<evidence type="ECO:0000256" key="2">
    <source>
        <dbReference type="ARBA" id="ARBA00019230"/>
    </source>
</evidence>